<accession>A0A1T4LII9</accession>
<dbReference type="SMART" id="SM00563">
    <property type="entry name" value="PlsC"/>
    <property type="match status" value="1"/>
</dbReference>
<dbReference type="EMBL" id="FUWM01000008">
    <property type="protein sequence ID" value="SJZ54555.1"/>
    <property type="molecule type" value="Genomic_DNA"/>
</dbReference>
<comment type="catalytic activity">
    <reaction evidence="4">
        <text>a 1-acyl-sn-glycero-3-phosphate + an acyl-CoA = a 1,2-diacyl-sn-glycero-3-phosphate + CoA</text>
        <dbReference type="Rhea" id="RHEA:19709"/>
        <dbReference type="ChEBI" id="CHEBI:57287"/>
        <dbReference type="ChEBI" id="CHEBI:57970"/>
        <dbReference type="ChEBI" id="CHEBI:58342"/>
        <dbReference type="ChEBI" id="CHEBI:58608"/>
        <dbReference type="EC" id="2.3.1.51"/>
    </reaction>
</comment>
<evidence type="ECO:0000256" key="4">
    <source>
        <dbReference type="RuleBase" id="RU361267"/>
    </source>
</evidence>
<dbReference type="STRING" id="142842.SAMN02745118_01157"/>
<sequence>MNGNLTYKFGHFIFSTFFRFATGWDVEGRENIPEDGPVIVAANHISNWDPPVLGSSLTRPVHYIAKKELFEVPVLGDILNHMGMIPINRGKPDRNAIREALNILKNGEVLGVFPEGTRSKTGKLRRAKLGIVMIALRFKAPILPVGLSNTNQPFKSRMKVKIGKPFTLDEYYDQKLDKKEMREVGAKIMGEIKLLLE</sequence>
<comment type="similarity">
    <text evidence="1 4">Belongs to the 1-acyl-sn-glycerol-3-phosphate acyltransferase family.</text>
</comment>
<dbReference type="OrthoDB" id="9803035at2"/>
<keyword evidence="2 4" id="KW-0808">Transferase</keyword>
<feature type="domain" description="Phospholipid/glycerol acyltransferase" evidence="5">
    <location>
        <begin position="38"/>
        <end position="150"/>
    </location>
</feature>
<keyword evidence="4" id="KW-0444">Lipid biosynthesis</keyword>
<dbReference type="NCBIfam" id="TIGR00530">
    <property type="entry name" value="AGP_acyltrn"/>
    <property type="match status" value="1"/>
</dbReference>
<dbReference type="Proteomes" id="UP000190625">
    <property type="component" value="Unassembled WGS sequence"/>
</dbReference>
<dbReference type="PANTHER" id="PTHR10434:SF11">
    <property type="entry name" value="1-ACYL-SN-GLYCEROL-3-PHOSPHATE ACYLTRANSFERASE"/>
    <property type="match status" value="1"/>
</dbReference>
<keyword evidence="4" id="KW-0443">Lipid metabolism</keyword>
<dbReference type="GO" id="GO:0006654">
    <property type="term" value="P:phosphatidic acid biosynthetic process"/>
    <property type="evidence" value="ECO:0007669"/>
    <property type="project" value="TreeGrafter"/>
</dbReference>
<dbReference type="AlphaFoldDB" id="A0A1T4LII9"/>
<keyword evidence="3 4" id="KW-0012">Acyltransferase</keyword>
<dbReference type="Pfam" id="PF01553">
    <property type="entry name" value="Acyltransferase"/>
    <property type="match status" value="1"/>
</dbReference>
<organism evidence="6 7">
    <name type="scientific">Selenihalanaerobacter shriftii</name>
    <dbReference type="NCBI Taxonomy" id="142842"/>
    <lineage>
        <taxon>Bacteria</taxon>
        <taxon>Bacillati</taxon>
        <taxon>Bacillota</taxon>
        <taxon>Clostridia</taxon>
        <taxon>Halanaerobiales</taxon>
        <taxon>Halobacteroidaceae</taxon>
        <taxon>Selenihalanaerobacter</taxon>
    </lineage>
</organism>
<dbReference type="InterPro" id="IPR002123">
    <property type="entry name" value="Plipid/glycerol_acylTrfase"/>
</dbReference>
<dbReference type="PANTHER" id="PTHR10434">
    <property type="entry name" value="1-ACYL-SN-GLYCEROL-3-PHOSPHATE ACYLTRANSFERASE"/>
    <property type="match status" value="1"/>
</dbReference>
<evidence type="ECO:0000256" key="3">
    <source>
        <dbReference type="ARBA" id="ARBA00023315"/>
    </source>
</evidence>
<evidence type="ECO:0000313" key="6">
    <source>
        <dbReference type="EMBL" id="SJZ54555.1"/>
    </source>
</evidence>
<evidence type="ECO:0000256" key="2">
    <source>
        <dbReference type="ARBA" id="ARBA00022679"/>
    </source>
</evidence>
<protein>
    <recommendedName>
        <fullName evidence="4">1-acyl-sn-glycerol-3-phosphate acyltransferase</fullName>
        <ecNumber evidence="4">2.3.1.51</ecNumber>
    </recommendedName>
</protein>
<dbReference type="RefSeq" id="WP_078809640.1">
    <property type="nucleotide sequence ID" value="NZ_FUWM01000008.1"/>
</dbReference>
<dbReference type="GO" id="GO:0016020">
    <property type="term" value="C:membrane"/>
    <property type="evidence" value="ECO:0007669"/>
    <property type="project" value="InterPro"/>
</dbReference>
<dbReference type="GO" id="GO:0003841">
    <property type="term" value="F:1-acylglycerol-3-phosphate O-acyltransferase activity"/>
    <property type="evidence" value="ECO:0007669"/>
    <property type="project" value="UniProtKB-UniRule"/>
</dbReference>
<reference evidence="7" key="1">
    <citation type="submission" date="2017-02" db="EMBL/GenBank/DDBJ databases">
        <authorList>
            <person name="Varghese N."/>
            <person name="Submissions S."/>
        </authorList>
    </citation>
    <scope>NUCLEOTIDE SEQUENCE [LARGE SCALE GENOMIC DNA]</scope>
    <source>
        <strain evidence="7">ATCC BAA-73</strain>
    </source>
</reference>
<gene>
    <name evidence="6" type="ORF">SAMN02745118_01157</name>
</gene>
<name>A0A1T4LII9_9FIRM</name>
<keyword evidence="4" id="KW-1208">Phospholipid metabolism</keyword>
<dbReference type="CDD" id="cd07989">
    <property type="entry name" value="LPLAT_AGPAT-like"/>
    <property type="match status" value="1"/>
</dbReference>
<comment type="domain">
    <text evidence="4">The HXXXXD motif is essential for acyltransferase activity and may constitute the binding site for the phosphate moiety of the glycerol-3-phosphate.</text>
</comment>
<evidence type="ECO:0000313" key="7">
    <source>
        <dbReference type="Proteomes" id="UP000190625"/>
    </source>
</evidence>
<evidence type="ECO:0000256" key="1">
    <source>
        <dbReference type="ARBA" id="ARBA00008655"/>
    </source>
</evidence>
<dbReference type="SUPFAM" id="SSF69593">
    <property type="entry name" value="Glycerol-3-phosphate (1)-acyltransferase"/>
    <property type="match status" value="1"/>
</dbReference>
<keyword evidence="7" id="KW-1185">Reference proteome</keyword>
<proteinExistence type="inferred from homology"/>
<evidence type="ECO:0000259" key="5">
    <source>
        <dbReference type="SMART" id="SM00563"/>
    </source>
</evidence>
<dbReference type="EC" id="2.3.1.51" evidence="4"/>
<dbReference type="InterPro" id="IPR004552">
    <property type="entry name" value="AGP_acyltrans"/>
</dbReference>
<keyword evidence="4" id="KW-0594">Phospholipid biosynthesis</keyword>